<sequence>IKRNRFTTFILHLAIADNGFLASIVIYDLHQFTYFLGSRIFYHFCAFFSHMMYINANFLLTAISIDRCVAVLFPIWHRCSRPKDLSSIVCVLLWISSFLLSGIMSIVLFTDVFGKYSLFGLPFLLIAIVSLPLITLSTLVLFIKVCVKPKQKNQGQLLLMILITLLCFLTLAFPLNVFVVILNFFSIQAGPDLRYWEAGVILFFCLKSSINPLIYFLVGRKKGAQTNKSMKIKRNRFTTFILHLAIADSGYLTSVVIYKIHLFTYFLRSKILFLFCAFFSHMMYINANFLLTAISIDRCVAVFFPIWHRCSRPKHLSSIVCVLLWISSFLLSGIMSIRKGFVNYTLVSFHFLVTAIICLPLITLSTLVLFIKVCLKSNQKNQGRLLLMILMTLLCFLILAFPLSVLSVIVSFCSLETYNQLEYWGLCGMLFSYLNSSINPVIYFLVGRKKGAQTKESMKVILQKVFKEGEATGER</sequence>
<dbReference type="InterPro" id="IPR017452">
    <property type="entry name" value="GPCR_Rhodpsn_7TM"/>
</dbReference>
<keyword evidence="5" id="KW-0297">G-protein coupled receptor</keyword>
<feature type="non-terminal residue" evidence="12">
    <location>
        <position position="1"/>
    </location>
</feature>
<feature type="transmembrane region" description="Helical" evidence="10">
    <location>
        <begin position="423"/>
        <end position="446"/>
    </location>
</feature>
<evidence type="ECO:0000259" key="11">
    <source>
        <dbReference type="PROSITE" id="PS50262"/>
    </source>
</evidence>
<dbReference type="PROSITE" id="PS50262">
    <property type="entry name" value="G_PROTEIN_RECEP_F1_2"/>
    <property type="match status" value="2"/>
</dbReference>
<feature type="transmembrane region" description="Helical" evidence="10">
    <location>
        <begin position="385"/>
        <end position="411"/>
    </location>
</feature>
<feature type="transmembrane region" description="Helical" evidence="10">
    <location>
        <begin position="316"/>
        <end position="337"/>
    </location>
</feature>
<feature type="transmembrane region" description="Helical" evidence="10">
    <location>
        <begin position="157"/>
        <end position="186"/>
    </location>
</feature>
<reference evidence="12 13" key="1">
    <citation type="journal article" date="2013" name="Proc. Natl. Acad. Sci. U.S.A.">
        <title>The king cobra genome reveals dynamic gene evolution and adaptation in the snake venom system.</title>
        <authorList>
            <person name="Vonk F.J."/>
            <person name="Casewell N.R."/>
            <person name="Henkel C.V."/>
            <person name="Heimberg A.M."/>
            <person name="Jansen H.J."/>
            <person name="McCleary R.J."/>
            <person name="Kerkkamp H.M."/>
            <person name="Vos R.A."/>
            <person name="Guerreiro I."/>
            <person name="Calvete J.J."/>
            <person name="Wuster W."/>
            <person name="Woods A.E."/>
            <person name="Logan J.M."/>
            <person name="Harrison R.A."/>
            <person name="Castoe T.A."/>
            <person name="de Koning A.P."/>
            <person name="Pollock D.D."/>
            <person name="Yandell M."/>
            <person name="Calderon D."/>
            <person name="Renjifo C."/>
            <person name="Currier R.B."/>
            <person name="Salgado D."/>
            <person name="Pla D."/>
            <person name="Sanz L."/>
            <person name="Hyder A.S."/>
            <person name="Ribeiro J.M."/>
            <person name="Arntzen J.W."/>
            <person name="van den Thillart G.E."/>
            <person name="Boetzer M."/>
            <person name="Pirovano W."/>
            <person name="Dirks R.P."/>
            <person name="Spaink H.P."/>
            <person name="Duboule D."/>
            <person name="McGlinn E."/>
            <person name="Kini R.M."/>
            <person name="Richardson M.K."/>
        </authorList>
    </citation>
    <scope>NUCLEOTIDE SEQUENCE</scope>
    <source>
        <tissue evidence="12">Blood</tissue>
    </source>
</reference>
<feature type="transmembrane region" description="Helical" evidence="10">
    <location>
        <begin position="239"/>
        <end position="260"/>
    </location>
</feature>
<gene>
    <name evidence="12" type="primary">Mrgprh</name>
    <name evidence="12" type="ORF">L345_16381</name>
</gene>
<dbReference type="PANTHER" id="PTHR11334">
    <property type="entry name" value="MAS-RELATED G-PROTEIN COUPLED RECEPTOR"/>
    <property type="match status" value="1"/>
</dbReference>
<feature type="transmembrane region" description="Helical" evidence="10">
    <location>
        <begin position="198"/>
        <end position="218"/>
    </location>
</feature>
<evidence type="ECO:0000256" key="2">
    <source>
        <dbReference type="ARBA" id="ARBA00022475"/>
    </source>
</evidence>
<dbReference type="Pfam" id="PF00001">
    <property type="entry name" value="7tm_1"/>
    <property type="match status" value="2"/>
</dbReference>
<feature type="transmembrane region" description="Helical" evidence="10">
    <location>
        <begin position="6"/>
        <end position="27"/>
    </location>
</feature>
<dbReference type="InterPro" id="IPR026234">
    <property type="entry name" value="MRGPCRFAMILY"/>
</dbReference>
<dbReference type="EMBL" id="AZIM01007574">
    <property type="protein sequence ID" value="ETE57900.1"/>
    <property type="molecule type" value="Genomic_DNA"/>
</dbReference>
<comment type="subcellular location">
    <subcellularLocation>
        <location evidence="1">Cell membrane</location>
        <topology evidence="1">Multi-pass membrane protein</topology>
    </subcellularLocation>
</comment>
<proteinExistence type="inferred from homology"/>
<evidence type="ECO:0000256" key="5">
    <source>
        <dbReference type="ARBA" id="ARBA00023040"/>
    </source>
</evidence>
<dbReference type="Proteomes" id="UP000018936">
    <property type="component" value="Unassembled WGS sequence"/>
</dbReference>
<dbReference type="AlphaFoldDB" id="V8N713"/>
<comment type="caution">
    <text evidence="12">The sequence shown here is derived from an EMBL/GenBank/DDBJ whole genome shotgun (WGS) entry which is preliminary data.</text>
</comment>
<feature type="transmembrane region" description="Helical" evidence="10">
    <location>
        <begin position="349"/>
        <end position="373"/>
    </location>
</feature>
<evidence type="ECO:0000256" key="7">
    <source>
        <dbReference type="ARBA" id="ARBA00023170"/>
    </source>
</evidence>
<dbReference type="InterPro" id="IPR000276">
    <property type="entry name" value="GPCR_Rhodpsn"/>
</dbReference>
<dbReference type="PRINTS" id="PR02108">
    <property type="entry name" value="MRGPCRFAMILY"/>
</dbReference>
<evidence type="ECO:0000256" key="6">
    <source>
        <dbReference type="ARBA" id="ARBA00023136"/>
    </source>
</evidence>
<dbReference type="OrthoDB" id="9631784at2759"/>
<comment type="similarity">
    <text evidence="9">Belongs to the G-protein coupled receptor 1 family. Mas subfamily.</text>
</comment>
<evidence type="ECO:0000256" key="10">
    <source>
        <dbReference type="SAM" id="Phobius"/>
    </source>
</evidence>
<dbReference type="SUPFAM" id="SSF81321">
    <property type="entry name" value="Family A G protein-coupled receptor-like"/>
    <property type="match status" value="2"/>
</dbReference>
<accession>V8N713</accession>
<keyword evidence="7 12" id="KW-0675">Receptor</keyword>
<protein>
    <submittedName>
        <fullName evidence="12">Mas-related G-protein coupled receptor member H</fullName>
    </submittedName>
</protein>
<evidence type="ECO:0000256" key="9">
    <source>
        <dbReference type="ARBA" id="ARBA00061394"/>
    </source>
</evidence>
<feature type="domain" description="G-protein coupled receptors family 1 profile" evidence="11">
    <location>
        <begin position="1"/>
        <end position="215"/>
    </location>
</feature>
<organism evidence="12 13">
    <name type="scientific">Ophiophagus hannah</name>
    <name type="common">King cobra</name>
    <name type="synonym">Naja hannah</name>
    <dbReference type="NCBI Taxonomy" id="8665"/>
    <lineage>
        <taxon>Eukaryota</taxon>
        <taxon>Metazoa</taxon>
        <taxon>Chordata</taxon>
        <taxon>Craniata</taxon>
        <taxon>Vertebrata</taxon>
        <taxon>Euteleostomi</taxon>
        <taxon>Lepidosauria</taxon>
        <taxon>Squamata</taxon>
        <taxon>Bifurcata</taxon>
        <taxon>Unidentata</taxon>
        <taxon>Episquamata</taxon>
        <taxon>Toxicofera</taxon>
        <taxon>Serpentes</taxon>
        <taxon>Colubroidea</taxon>
        <taxon>Elapidae</taxon>
        <taxon>Elapinae</taxon>
        <taxon>Ophiophagus</taxon>
    </lineage>
</organism>
<feature type="transmembrane region" description="Helical" evidence="10">
    <location>
        <begin position="88"/>
        <end position="109"/>
    </location>
</feature>
<evidence type="ECO:0000313" key="13">
    <source>
        <dbReference type="Proteomes" id="UP000018936"/>
    </source>
</evidence>
<feature type="transmembrane region" description="Helical" evidence="10">
    <location>
        <begin position="272"/>
        <end position="296"/>
    </location>
</feature>
<evidence type="ECO:0000256" key="4">
    <source>
        <dbReference type="ARBA" id="ARBA00022989"/>
    </source>
</evidence>
<keyword evidence="2" id="KW-1003">Cell membrane</keyword>
<keyword evidence="6 10" id="KW-0472">Membrane</keyword>
<dbReference type="Gene3D" id="1.20.1070.10">
    <property type="entry name" value="Rhodopsin 7-helix transmembrane proteins"/>
    <property type="match status" value="2"/>
</dbReference>
<feature type="transmembrane region" description="Helical" evidence="10">
    <location>
        <begin position="58"/>
        <end position="76"/>
    </location>
</feature>
<dbReference type="PRINTS" id="PR00237">
    <property type="entry name" value="GPCRRHODOPSN"/>
</dbReference>
<dbReference type="FunFam" id="1.20.1070.10:FF:000193">
    <property type="entry name" value="Mas-related G-protein coupled receptor member E"/>
    <property type="match status" value="2"/>
</dbReference>
<dbReference type="GO" id="GO:0005886">
    <property type="term" value="C:plasma membrane"/>
    <property type="evidence" value="ECO:0007669"/>
    <property type="project" value="UniProtKB-SubCell"/>
</dbReference>
<feature type="domain" description="G-protein coupled receptors family 1 profile" evidence="11">
    <location>
        <begin position="210"/>
        <end position="443"/>
    </location>
</feature>
<evidence type="ECO:0000313" key="12">
    <source>
        <dbReference type="EMBL" id="ETE57900.1"/>
    </source>
</evidence>
<keyword evidence="8" id="KW-0807">Transducer</keyword>
<feature type="transmembrane region" description="Helical" evidence="10">
    <location>
        <begin position="121"/>
        <end position="145"/>
    </location>
</feature>
<dbReference type="GO" id="GO:0004930">
    <property type="term" value="F:G protein-coupled receptor activity"/>
    <property type="evidence" value="ECO:0007669"/>
    <property type="project" value="UniProtKB-KW"/>
</dbReference>
<evidence type="ECO:0000256" key="8">
    <source>
        <dbReference type="ARBA" id="ARBA00023224"/>
    </source>
</evidence>
<evidence type="ECO:0000256" key="3">
    <source>
        <dbReference type="ARBA" id="ARBA00022692"/>
    </source>
</evidence>
<keyword evidence="13" id="KW-1185">Reference proteome</keyword>
<dbReference type="PANTHER" id="PTHR11334:SF69">
    <property type="entry name" value="G-PROTEIN COUPLED RECEPTORS FAMILY 1 PROFILE DOMAIN-CONTAINING PROTEIN"/>
    <property type="match status" value="1"/>
</dbReference>
<evidence type="ECO:0000256" key="1">
    <source>
        <dbReference type="ARBA" id="ARBA00004651"/>
    </source>
</evidence>
<keyword evidence="4 10" id="KW-1133">Transmembrane helix</keyword>
<keyword evidence="3 10" id="KW-0812">Transmembrane</keyword>
<name>V8N713_OPHHA</name>